<evidence type="ECO:0000256" key="4">
    <source>
        <dbReference type="ARBA" id="ARBA00023002"/>
    </source>
</evidence>
<sequence>MLGVLQYSILTIFWLPIAAAALYGAGLAIYRLYLSPLAKFPGPKLAALTRKYESYYEVYQNYEYLWKIKELHKQYGPIIRISPHEIHIDDKDFYYKLNSFQGTWNKDPFTAHQFANPGSIVGTIDNDIHRKRRAAIMPFFSKQKIYALESVIQGMVDKLCYRLEEYGKTGQPVNLRNASKCFAADVVGEYCFAESGGLIDKPDFAIENWTQHNQGLKAGLRARYLPSWWMPVVQGAPGWIRASIDPAAKHFEVWHREVEGPVGRMEKRKNDEFYEKAGHRTIFHELINSPQLPSEEKGTIRIIQEAGAMVGAGGESTSQVITAFVYCLLANPQVLSRLREELRSVIPTADSPAPTLRQLEALPYLTGCVKEALRLRTGKIARHQRVPRDRPLYFKEWEIPAGTICSMTPIFLQIDPEVYPNPHAFMPERWLNLDEPQRQRLEHNLVPYSKGTRGCAGLTLANAELYMLIPALVTRLDLELFDSDAWDTEMAVDAHRHSPRPDSKGVKVFVKKSTF</sequence>
<evidence type="ECO:0000313" key="9">
    <source>
        <dbReference type="EMBL" id="ANM86430.1"/>
    </source>
</evidence>
<dbReference type="PANTHER" id="PTHR24305:SF157">
    <property type="entry name" value="N-ACETYLTRYPTOPHAN 6-HYDROXYLASE IVOC-RELATED"/>
    <property type="match status" value="1"/>
</dbReference>
<accession>A0A1Z1C4D4</accession>
<dbReference type="InterPro" id="IPR036396">
    <property type="entry name" value="Cyt_P450_sf"/>
</dbReference>
<dbReference type="PRINTS" id="PR00463">
    <property type="entry name" value="EP450I"/>
</dbReference>
<evidence type="ECO:0000256" key="5">
    <source>
        <dbReference type="ARBA" id="ARBA00023004"/>
    </source>
</evidence>
<comment type="similarity">
    <text evidence="2">Belongs to the cytochrome P450 family.</text>
</comment>
<evidence type="ECO:0000256" key="3">
    <source>
        <dbReference type="ARBA" id="ARBA00022723"/>
    </source>
</evidence>
<dbReference type="InterPro" id="IPR050121">
    <property type="entry name" value="Cytochrome_P450_monoxygenase"/>
</dbReference>
<comment type="cofactor">
    <cofactor evidence="1 7">
        <name>heme</name>
        <dbReference type="ChEBI" id="CHEBI:30413"/>
    </cofactor>
</comment>
<evidence type="ECO:0000313" key="10">
    <source>
        <dbReference type="EMBL" id="AUW31178.1"/>
    </source>
</evidence>
<dbReference type="PRINTS" id="PR00385">
    <property type="entry name" value="P450"/>
</dbReference>
<reference evidence="9" key="1">
    <citation type="submission" date="2016-05" db="EMBL/GenBank/DDBJ databases">
        <title>Lichen genome sequencing reveals its rich biosynthetic potential.</title>
        <authorList>
            <person name="Bertrand R.L."/>
            <person name="Abdel-Hameed M."/>
            <person name="Sorensen J.L."/>
        </authorList>
    </citation>
    <scope>NUCLEOTIDE SEQUENCE</scope>
</reference>
<dbReference type="GO" id="GO:0016705">
    <property type="term" value="F:oxidoreductase activity, acting on paired donors, with incorporation or reduction of molecular oxygen"/>
    <property type="evidence" value="ECO:0007669"/>
    <property type="project" value="InterPro"/>
</dbReference>
<dbReference type="GO" id="GO:0004497">
    <property type="term" value="F:monooxygenase activity"/>
    <property type="evidence" value="ECO:0007669"/>
    <property type="project" value="UniProtKB-KW"/>
</dbReference>
<dbReference type="AlphaFoldDB" id="A0A1Z1C4D4"/>
<dbReference type="PANTHER" id="PTHR24305">
    <property type="entry name" value="CYTOCHROME P450"/>
    <property type="match status" value="1"/>
</dbReference>
<dbReference type="Pfam" id="PF00067">
    <property type="entry name" value="p450"/>
    <property type="match status" value="1"/>
</dbReference>
<protein>
    <submittedName>
        <fullName evidence="9">Putative cytochrome p450</fullName>
    </submittedName>
</protein>
<evidence type="ECO:0000256" key="7">
    <source>
        <dbReference type="PIRSR" id="PIRSR602401-1"/>
    </source>
</evidence>
<evidence type="ECO:0000256" key="6">
    <source>
        <dbReference type="ARBA" id="ARBA00023033"/>
    </source>
</evidence>
<dbReference type="GO" id="GO:0005506">
    <property type="term" value="F:iron ion binding"/>
    <property type="evidence" value="ECO:0007669"/>
    <property type="project" value="InterPro"/>
</dbReference>
<dbReference type="SUPFAM" id="SSF48264">
    <property type="entry name" value="Cytochrome P450"/>
    <property type="match status" value="1"/>
</dbReference>
<keyword evidence="7" id="KW-0349">Heme</keyword>
<dbReference type="Gene3D" id="1.10.630.10">
    <property type="entry name" value="Cytochrome P450"/>
    <property type="match status" value="1"/>
</dbReference>
<feature type="transmembrane region" description="Helical" evidence="8">
    <location>
        <begin position="12"/>
        <end position="34"/>
    </location>
</feature>
<reference evidence="10" key="2">
    <citation type="submission" date="2017-12" db="EMBL/GenBank/DDBJ databases">
        <title>Genome Sequencing Reveals a Rich Biosynthetic Potential.</title>
        <authorList>
            <person name="Bertrand R.L."/>
            <person name="Abdel-Hameed M.E."/>
            <person name="Sorensen J.L."/>
        </authorList>
    </citation>
    <scope>NUCLEOTIDE SEQUENCE</scope>
</reference>
<keyword evidence="8" id="KW-1133">Transmembrane helix</keyword>
<evidence type="ECO:0000256" key="8">
    <source>
        <dbReference type="SAM" id="Phobius"/>
    </source>
</evidence>
<dbReference type="GO" id="GO:0020037">
    <property type="term" value="F:heme binding"/>
    <property type="evidence" value="ECO:0007669"/>
    <property type="project" value="InterPro"/>
</dbReference>
<keyword evidence="6" id="KW-0503">Monooxygenase</keyword>
<feature type="binding site" description="axial binding residue" evidence="7">
    <location>
        <position position="455"/>
    </location>
    <ligand>
        <name>heme</name>
        <dbReference type="ChEBI" id="CHEBI:30413"/>
    </ligand>
    <ligandPart>
        <name>Fe</name>
        <dbReference type="ChEBI" id="CHEBI:18248"/>
    </ligandPart>
</feature>
<keyword evidence="8" id="KW-0472">Membrane</keyword>
<dbReference type="EMBL" id="MG777495">
    <property type="protein sequence ID" value="AUW31178.1"/>
    <property type="molecule type" value="Genomic_DNA"/>
</dbReference>
<keyword evidence="5 7" id="KW-0408">Iron</keyword>
<organism evidence="9">
    <name type="scientific">Cladonia uncialis subsp. uncialis</name>
    <dbReference type="NCBI Taxonomy" id="180999"/>
    <lineage>
        <taxon>Eukaryota</taxon>
        <taxon>Fungi</taxon>
        <taxon>Dikarya</taxon>
        <taxon>Ascomycota</taxon>
        <taxon>Pezizomycotina</taxon>
        <taxon>Lecanoromycetes</taxon>
        <taxon>OSLEUM clade</taxon>
        <taxon>Lecanoromycetidae</taxon>
        <taxon>Lecanorales</taxon>
        <taxon>Lecanorineae</taxon>
        <taxon>Cladoniaceae</taxon>
        <taxon>Cladonia</taxon>
    </lineage>
</organism>
<keyword evidence="4" id="KW-0560">Oxidoreductase</keyword>
<keyword evidence="3 7" id="KW-0479">Metal-binding</keyword>
<proteinExistence type="inferred from homology"/>
<dbReference type="EMBL" id="KX264258">
    <property type="protein sequence ID" value="ANM86430.1"/>
    <property type="molecule type" value="Genomic_DNA"/>
</dbReference>
<name>A0A1Z1C4D4_CLAUC</name>
<dbReference type="InterPro" id="IPR001128">
    <property type="entry name" value="Cyt_P450"/>
</dbReference>
<evidence type="ECO:0000256" key="2">
    <source>
        <dbReference type="ARBA" id="ARBA00010617"/>
    </source>
</evidence>
<dbReference type="CDD" id="cd11062">
    <property type="entry name" value="CYP58-like"/>
    <property type="match status" value="1"/>
</dbReference>
<keyword evidence="8" id="KW-0812">Transmembrane</keyword>
<dbReference type="InterPro" id="IPR002401">
    <property type="entry name" value="Cyt_P450_E_grp-I"/>
</dbReference>
<evidence type="ECO:0000256" key="1">
    <source>
        <dbReference type="ARBA" id="ARBA00001971"/>
    </source>
</evidence>